<reference evidence="2 3" key="1">
    <citation type="submission" date="2019-05" db="EMBL/GenBank/DDBJ databases">
        <title>Another draft genome of Portunus trituberculatus and its Hox gene families provides insights of decapod evolution.</title>
        <authorList>
            <person name="Jeong J.-H."/>
            <person name="Song I."/>
            <person name="Kim S."/>
            <person name="Choi T."/>
            <person name="Kim D."/>
            <person name="Ryu S."/>
            <person name="Kim W."/>
        </authorList>
    </citation>
    <scope>NUCLEOTIDE SEQUENCE [LARGE SCALE GENOMIC DNA]</scope>
    <source>
        <tissue evidence="2">Muscle</tissue>
    </source>
</reference>
<dbReference type="EMBL" id="VSRR010124638">
    <property type="protein sequence ID" value="MPD00841.1"/>
    <property type="molecule type" value="Genomic_DNA"/>
</dbReference>
<protein>
    <submittedName>
        <fullName evidence="2">Uncharacterized protein</fullName>
    </submittedName>
</protein>
<sequence>MRLPKQRTSPLLSWPRPTRAGASQLLRMQRTGMESPWAVRQMKSSLT</sequence>
<evidence type="ECO:0000256" key="1">
    <source>
        <dbReference type="SAM" id="MobiDB-lite"/>
    </source>
</evidence>
<evidence type="ECO:0000313" key="2">
    <source>
        <dbReference type="EMBL" id="MPD00841.1"/>
    </source>
</evidence>
<organism evidence="2 3">
    <name type="scientific">Portunus trituberculatus</name>
    <name type="common">Swimming crab</name>
    <name type="synonym">Neptunus trituberculatus</name>
    <dbReference type="NCBI Taxonomy" id="210409"/>
    <lineage>
        <taxon>Eukaryota</taxon>
        <taxon>Metazoa</taxon>
        <taxon>Ecdysozoa</taxon>
        <taxon>Arthropoda</taxon>
        <taxon>Crustacea</taxon>
        <taxon>Multicrustacea</taxon>
        <taxon>Malacostraca</taxon>
        <taxon>Eumalacostraca</taxon>
        <taxon>Eucarida</taxon>
        <taxon>Decapoda</taxon>
        <taxon>Pleocyemata</taxon>
        <taxon>Brachyura</taxon>
        <taxon>Eubrachyura</taxon>
        <taxon>Portunoidea</taxon>
        <taxon>Portunidae</taxon>
        <taxon>Portuninae</taxon>
        <taxon>Portunus</taxon>
    </lineage>
</organism>
<evidence type="ECO:0000313" key="3">
    <source>
        <dbReference type="Proteomes" id="UP000324222"/>
    </source>
</evidence>
<accession>A0A5B7JVD2</accession>
<dbReference type="Proteomes" id="UP000324222">
    <property type="component" value="Unassembled WGS sequence"/>
</dbReference>
<comment type="caution">
    <text evidence="2">The sequence shown here is derived from an EMBL/GenBank/DDBJ whole genome shotgun (WGS) entry which is preliminary data.</text>
</comment>
<name>A0A5B7JVD2_PORTR</name>
<feature type="compositionally biased region" description="Polar residues" evidence="1">
    <location>
        <begin position="1"/>
        <end position="11"/>
    </location>
</feature>
<gene>
    <name evidence="2" type="ORF">E2C01_096342</name>
</gene>
<feature type="region of interest" description="Disordered" evidence="1">
    <location>
        <begin position="1"/>
        <end position="20"/>
    </location>
</feature>
<proteinExistence type="predicted"/>
<dbReference type="AlphaFoldDB" id="A0A5B7JVD2"/>
<keyword evidence="3" id="KW-1185">Reference proteome</keyword>